<protein>
    <recommendedName>
        <fullName evidence="5">NADH dehydrogenase [ubiquinone] 1 alpha subcomplex assembly factor 4</fullName>
    </recommendedName>
</protein>
<dbReference type="InterPro" id="IPR009622">
    <property type="entry name" value="NDUFAF4"/>
</dbReference>
<gene>
    <name evidence="3" type="ORF">ACJMK2_030215</name>
</gene>
<name>A0ABD3XCI9_SINWO</name>
<feature type="coiled-coil region" evidence="1">
    <location>
        <begin position="54"/>
        <end position="81"/>
    </location>
</feature>
<evidence type="ECO:0000313" key="3">
    <source>
        <dbReference type="EMBL" id="KAL3883989.1"/>
    </source>
</evidence>
<dbReference type="Proteomes" id="UP001634394">
    <property type="component" value="Unassembled WGS sequence"/>
</dbReference>
<dbReference type="EMBL" id="JBJQND010000003">
    <property type="protein sequence ID" value="KAL3883989.1"/>
    <property type="molecule type" value="Genomic_DNA"/>
</dbReference>
<evidence type="ECO:0000313" key="4">
    <source>
        <dbReference type="Proteomes" id="UP001634394"/>
    </source>
</evidence>
<keyword evidence="4" id="KW-1185">Reference proteome</keyword>
<sequence length="227" mass="26355">MGIAFFKNLTRKAIKPIRDFNIENRLQREIARQQHIPKAAPRHKSTEQTFEHLAEEHPEIMQELNKKNEQLLENLKQLKVISHGRPPELKAKAKLPQYMRHEKSPEFGFHEPEKIPEGRVTLRSALNFITQHSVDPSSVTVEMIAKQYKIDRIQAQNVLTYFHTFKIHISEDFLKKYPKLSKALEEGKNADITPFQKLLSSARTKSMETEDTSELKPEGNPEPVKKS</sequence>
<evidence type="ECO:0000256" key="2">
    <source>
        <dbReference type="SAM" id="MobiDB-lite"/>
    </source>
</evidence>
<comment type="caution">
    <text evidence="3">The sequence shown here is derived from an EMBL/GenBank/DDBJ whole genome shotgun (WGS) entry which is preliminary data.</text>
</comment>
<organism evidence="3 4">
    <name type="scientific">Sinanodonta woodiana</name>
    <name type="common">Chinese pond mussel</name>
    <name type="synonym">Anodonta woodiana</name>
    <dbReference type="NCBI Taxonomy" id="1069815"/>
    <lineage>
        <taxon>Eukaryota</taxon>
        <taxon>Metazoa</taxon>
        <taxon>Spiralia</taxon>
        <taxon>Lophotrochozoa</taxon>
        <taxon>Mollusca</taxon>
        <taxon>Bivalvia</taxon>
        <taxon>Autobranchia</taxon>
        <taxon>Heteroconchia</taxon>
        <taxon>Palaeoheterodonta</taxon>
        <taxon>Unionida</taxon>
        <taxon>Unionoidea</taxon>
        <taxon>Unionidae</taxon>
        <taxon>Unioninae</taxon>
        <taxon>Sinanodonta</taxon>
    </lineage>
</organism>
<dbReference type="AlphaFoldDB" id="A0ABD3XCI9"/>
<accession>A0ABD3XCI9</accession>
<evidence type="ECO:0000256" key="1">
    <source>
        <dbReference type="SAM" id="Coils"/>
    </source>
</evidence>
<feature type="region of interest" description="Disordered" evidence="2">
    <location>
        <begin position="200"/>
        <end position="227"/>
    </location>
</feature>
<keyword evidence="1" id="KW-0175">Coiled coil</keyword>
<evidence type="ECO:0008006" key="5">
    <source>
        <dbReference type="Google" id="ProtNLM"/>
    </source>
</evidence>
<dbReference type="Pfam" id="PF06784">
    <property type="entry name" value="UPF0240"/>
    <property type="match status" value="1"/>
</dbReference>
<reference evidence="3 4" key="1">
    <citation type="submission" date="2024-11" db="EMBL/GenBank/DDBJ databases">
        <title>Chromosome-level genome assembly of the freshwater bivalve Anodonta woodiana.</title>
        <authorList>
            <person name="Chen X."/>
        </authorList>
    </citation>
    <scope>NUCLEOTIDE SEQUENCE [LARGE SCALE GENOMIC DNA]</scope>
    <source>
        <strain evidence="3">MN2024</strain>
        <tissue evidence="3">Gills</tissue>
    </source>
</reference>
<dbReference type="PANTHER" id="PTHR13338">
    <property type="entry name" value="UPF0240 PROTEIN"/>
    <property type="match status" value="1"/>
</dbReference>
<proteinExistence type="predicted"/>
<feature type="compositionally biased region" description="Basic and acidic residues" evidence="2">
    <location>
        <begin position="205"/>
        <end position="227"/>
    </location>
</feature>
<dbReference type="PANTHER" id="PTHR13338:SF4">
    <property type="entry name" value="NADH DEHYDROGENASE [UBIQUINONE] 1 ALPHA SUBCOMPLEX ASSEMBLY FACTOR 4"/>
    <property type="match status" value="1"/>
</dbReference>